<evidence type="ECO:0000256" key="3">
    <source>
        <dbReference type="RuleBase" id="RU368002"/>
    </source>
</evidence>
<dbReference type="EC" id="2.3.1.-" evidence="3"/>
<evidence type="ECO:0000256" key="1">
    <source>
        <dbReference type="ARBA" id="ARBA00022679"/>
    </source>
</evidence>
<reference evidence="7" key="1">
    <citation type="submission" date="2011-10" db="EMBL/GenBank/DDBJ databases">
        <authorList>
            <consortium name="Soft-shell Turtle Genome Consortium"/>
        </authorList>
    </citation>
    <scope>NUCLEOTIDE SEQUENCE [LARGE SCALE GENOMIC DNA]</scope>
    <source>
        <strain evidence="7">Daiwa-1</strain>
    </source>
</reference>
<dbReference type="InterPro" id="IPR016181">
    <property type="entry name" value="Acyl_CoA_acyltransferase"/>
</dbReference>
<reference evidence="6" key="3">
    <citation type="submission" date="2025-08" db="UniProtKB">
        <authorList>
            <consortium name="Ensembl"/>
        </authorList>
    </citation>
    <scope>IDENTIFICATION</scope>
</reference>
<organism evidence="6 7">
    <name type="scientific">Pelodiscus sinensis</name>
    <name type="common">Chinese softshell turtle</name>
    <name type="synonym">Trionyx sinensis</name>
    <dbReference type="NCBI Taxonomy" id="13735"/>
    <lineage>
        <taxon>Eukaryota</taxon>
        <taxon>Metazoa</taxon>
        <taxon>Chordata</taxon>
        <taxon>Craniata</taxon>
        <taxon>Vertebrata</taxon>
        <taxon>Euteleostomi</taxon>
        <taxon>Archelosauria</taxon>
        <taxon>Testudinata</taxon>
        <taxon>Testudines</taxon>
        <taxon>Cryptodira</taxon>
        <taxon>Trionychia</taxon>
        <taxon>Trionychidae</taxon>
        <taxon>Pelodiscus</taxon>
    </lineage>
</organism>
<protein>
    <recommendedName>
        <fullName evidence="3">Glycine N-acyltransferase-like protein</fullName>
        <ecNumber evidence="3">2.3.1.-</ecNumber>
    </recommendedName>
</protein>
<name>K7GIH7_PELSI</name>
<dbReference type="InterPro" id="IPR015938">
    <property type="entry name" value="Glycine_N-acyltransferase_N"/>
</dbReference>
<dbReference type="PANTHER" id="PTHR15298:SF1">
    <property type="entry name" value="GLYCINE N-ACYLTRANSFERASE-LIKE PROTEIN"/>
    <property type="match status" value="1"/>
</dbReference>
<dbReference type="AlphaFoldDB" id="K7GIH7"/>
<dbReference type="PANTHER" id="PTHR15298">
    <property type="entry name" value="L-COA N-ACYLTRANSFERASE-RELATED"/>
    <property type="match status" value="1"/>
</dbReference>
<comment type="similarity">
    <text evidence="3">Belongs to the glycine N-acyltransferase family.</text>
</comment>
<dbReference type="Pfam" id="PF08444">
    <property type="entry name" value="Gly_acyl_tr_C"/>
    <property type="match status" value="1"/>
</dbReference>
<dbReference type="InterPro" id="IPR013652">
    <property type="entry name" value="Glycine_N-acyltransferase_C"/>
</dbReference>
<dbReference type="GO" id="GO:0005739">
    <property type="term" value="C:mitochondrion"/>
    <property type="evidence" value="ECO:0007669"/>
    <property type="project" value="InterPro"/>
</dbReference>
<dbReference type="EMBL" id="AGCU01018361">
    <property type="status" value="NOT_ANNOTATED_CDS"/>
    <property type="molecule type" value="Genomic_DNA"/>
</dbReference>
<proteinExistence type="inferred from homology"/>
<reference evidence="6" key="4">
    <citation type="submission" date="2025-09" db="UniProtKB">
        <authorList>
            <consortium name="Ensembl"/>
        </authorList>
    </citation>
    <scope>IDENTIFICATION</scope>
</reference>
<dbReference type="GO" id="GO:0047961">
    <property type="term" value="F:glycine N-acyltransferase activity"/>
    <property type="evidence" value="ECO:0007669"/>
    <property type="project" value="InterPro"/>
</dbReference>
<dbReference type="eggNOG" id="ENOG502QVT5">
    <property type="taxonomic scope" value="Eukaryota"/>
</dbReference>
<feature type="domain" description="Glycine N-acyltransferase C-terminal" evidence="5">
    <location>
        <begin position="209"/>
        <end position="289"/>
    </location>
</feature>
<dbReference type="Pfam" id="PF06021">
    <property type="entry name" value="Gly_acyl_tr_N"/>
    <property type="match status" value="1"/>
</dbReference>
<sequence>MLLLSCSSKLRLLEGTLRRSLPETLPVHSAVMNINRGNVAGHEVLMDSWPEFKAVLIRPNREVASDDSDFYTNTYAVHYRDLSACRTLLVSAINWDQAFRIHGLRDGLYEASREIAQTKGSQLDVHRYFMYFHPDPSSMPEIRVSPHLQSTWHRKDRGEPMATPTGQGAVRLSSLDVSHVDLLNETWRFGGNEKSRKYLASLIRHFPSACLLDATGHPVSWDTSDVFGALGAAYTLPQHRGRGYNRVLTSVMAKRLHSLGYPIYGNVAVENFQMQRLQDLQGFQRLPSLFYLVQCNTA</sequence>
<dbReference type="Proteomes" id="UP000007267">
    <property type="component" value="Unassembled WGS sequence"/>
</dbReference>
<dbReference type="Gene3D" id="3.40.630.30">
    <property type="match status" value="1"/>
</dbReference>
<keyword evidence="2 3" id="KW-0012">Acyltransferase</keyword>
<dbReference type="SUPFAM" id="SSF55729">
    <property type="entry name" value="Acyl-CoA N-acyltransferases (Nat)"/>
    <property type="match status" value="1"/>
</dbReference>
<evidence type="ECO:0000313" key="6">
    <source>
        <dbReference type="Ensembl" id="ENSPSIP00000020088.1"/>
    </source>
</evidence>
<dbReference type="Ensembl" id="ENSPSIT00000020182.1">
    <property type="protein sequence ID" value="ENSPSIP00000020088.1"/>
    <property type="gene ID" value="ENSPSIG00000017797.1"/>
</dbReference>
<dbReference type="GeneTree" id="ENSGT00950000183133"/>
<evidence type="ECO:0000259" key="5">
    <source>
        <dbReference type="Pfam" id="PF08444"/>
    </source>
</evidence>
<keyword evidence="7" id="KW-1185">Reference proteome</keyword>
<dbReference type="OMA" id="LIMNINR"/>
<feature type="domain" description="Glycine N-acyltransferase N-terminal" evidence="4">
    <location>
        <begin position="1"/>
        <end position="207"/>
    </location>
</feature>
<evidence type="ECO:0000313" key="7">
    <source>
        <dbReference type="Proteomes" id="UP000007267"/>
    </source>
</evidence>
<accession>K7GIH7</accession>
<dbReference type="HOGENOM" id="CLU_060336_0_0_1"/>
<keyword evidence="1 3" id="KW-0808">Transferase</keyword>
<reference evidence="7" key="2">
    <citation type="journal article" date="2013" name="Nat. Genet.">
        <title>The draft genomes of soft-shell turtle and green sea turtle yield insights into the development and evolution of the turtle-specific body plan.</title>
        <authorList>
            <person name="Wang Z."/>
            <person name="Pascual-Anaya J."/>
            <person name="Zadissa A."/>
            <person name="Li W."/>
            <person name="Niimura Y."/>
            <person name="Huang Z."/>
            <person name="Li C."/>
            <person name="White S."/>
            <person name="Xiong Z."/>
            <person name="Fang D."/>
            <person name="Wang B."/>
            <person name="Ming Y."/>
            <person name="Chen Y."/>
            <person name="Zheng Y."/>
            <person name="Kuraku S."/>
            <person name="Pignatelli M."/>
            <person name="Herrero J."/>
            <person name="Beal K."/>
            <person name="Nozawa M."/>
            <person name="Li Q."/>
            <person name="Wang J."/>
            <person name="Zhang H."/>
            <person name="Yu L."/>
            <person name="Shigenobu S."/>
            <person name="Wang J."/>
            <person name="Liu J."/>
            <person name="Flicek P."/>
            <person name="Searle S."/>
            <person name="Wang J."/>
            <person name="Kuratani S."/>
            <person name="Yin Y."/>
            <person name="Aken B."/>
            <person name="Zhang G."/>
            <person name="Irie N."/>
        </authorList>
    </citation>
    <scope>NUCLEOTIDE SEQUENCE [LARGE SCALE GENOMIC DNA]</scope>
    <source>
        <strain evidence="7">Daiwa-1</strain>
    </source>
</reference>
<dbReference type="InterPro" id="IPR010313">
    <property type="entry name" value="Glycine_N-acyltransferase"/>
</dbReference>
<evidence type="ECO:0000256" key="2">
    <source>
        <dbReference type="ARBA" id="ARBA00023315"/>
    </source>
</evidence>
<evidence type="ECO:0000259" key="4">
    <source>
        <dbReference type="Pfam" id="PF06021"/>
    </source>
</evidence>